<evidence type="ECO:0000313" key="1">
    <source>
        <dbReference type="EMBL" id="CAI3555565.1"/>
    </source>
</evidence>
<sequence>MVLEFIQSYLNGNAWEKLCDSCYRSRYQENGYQELPAAVGGDGGIEGYTMNGIVYQCYCPEREYSDDELYNHMRDKMTRDIKKMLKPEYATVLKGLGINNICEWHFVIPEYKDKRIIEHKETKRREVLEYKKSHPDQCDFINDEFKIIVKVAEDFKIEIARLIRTNMDVKLDLTVIHNKKTDWSKCDSEKVLNVKRKVRAVMNNIDEEDEDLKEVVDVYMESYVIGMELMEKLRISQNDIYEQILNMEQAYKKEVSIKTRMNTDSSLNSQLFNEVIDNFQKTLEQELDYLNKTSIMELKMDLVSSWLADCSMQFKCR</sequence>
<dbReference type="AlphaFoldDB" id="A0AAD2DE70"/>
<proteinExistence type="predicted"/>
<organism evidence="1 2">
    <name type="scientific">Clostridium neonatale</name>
    <dbReference type="NCBI Taxonomy" id="137838"/>
    <lineage>
        <taxon>Bacteria</taxon>
        <taxon>Bacillati</taxon>
        <taxon>Bacillota</taxon>
        <taxon>Clostridia</taxon>
        <taxon>Eubacteriales</taxon>
        <taxon>Clostridiaceae</taxon>
        <taxon>Clostridium</taxon>
    </lineage>
</organism>
<protein>
    <submittedName>
        <fullName evidence="1">Uncharacterized protein</fullName>
    </submittedName>
</protein>
<comment type="caution">
    <text evidence="1">The sequence shown here is derived from an EMBL/GenBank/DDBJ whole genome shotgun (WGS) entry which is preliminary data.</text>
</comment>
<dbReference type="Proteomes" id="UP001189143">
    <property type="component" value="Unassembled WGS sequence"/>
</dbReference>
<name>A0AAD2DE70_9CLOT</name>
<evidence type="ECO:0000313" key="2">
    <source>
        <dbReference type="Proteomes" id="UP001189143"/>
    </source>
</evidence>
<accession>A0AAD2DE70</accession>
<dbReference type="RefSeq" id="WP_125148562.1">
    <property type="nucleotide sequence ID" value="NZ_CAMRXC010000155.1"/>
</dbReference>
<dbReference type="EMBL" id="CAMTCP010000110">
    <property type="protein sequence ID" value="CAI3555565.1"/>
    <property type="molecule type" value="Genomic_DNA"/>
</dbReference>
<reference evidence="1" key="1">
    <citation type="submission" date="2022-10" db="EMBL/GenBank/DDBJ databases">
        <authorList>
            <person name="Aires J."/>
            <person name="Mesa V."/>
        </authorList>
    </citation>
    <scope>NUCLEOTIDE SEQUENCE</scope>
    <source>
        <strain evidence="1">Clostridium neonatale JD116</strain>
    </source>
</reference>
<gene>
    <name evidence="1" type="ORF">CNEO2_190067</name>
</gene>